<dbReference type="Proteomes" id="UP001268651">
    <property type="component" value="Unassembled WGS sequence"/>
</dbReference>
<dbReference type="EMBL" id="JAWHTF010000002">
    <property type="protein sequence ID" value="MDU8885528.1"/>
    <property type="molecule type" value="Genomic_DNA"/>
</dbReference>
<proteinExistence type="predicted"/>
<evidence type="ECO:0000313" key="2">
    <source>
        <dbReference type="Proteomes" id="UP001268651"/>
    </source>
</evidence>
<reference evidence="1 2" key="1">
    <citation type="submission" date="2023-10" db="EMBL/GenBank/DDBJ databases">
        <title>Marimonas sp. nov. isolated from tidal mud flat.</title>
        <authorList>
            <person name="Jaincy N.J."/>
            <person name="Srinivasan S."/>
            <person name="Lee S.-S."/>
        </authorList>
    </citation>
    <scope>NUCLEOTIDE SEQUENCE [LARGE SCALE GENOMIC DNA]</scope>
    <source>
        <strain evidence="1 2">MJ-SS3</strain>
    </source>
</reference>
<dbReference type="InterPro" id="IPR010321">
    <property type="entry name" value="DUF922"/>
</dbReference>
<comment type="caution">
    <text evidence="1">The sequence shown here is derived from an EMBL/GenBank/DDBJ whole genome shotgun (WGS) entry which is preliminary data.</text>
</comment>
<accession>A0ABU3U547</accession>
<gene>
    <name evidence="1" type="ORF">RXV94_05090</name>
</gene>
<organism evidence="1 2">
    <name type="scientific">Gilvirhabdus luticola</name>
    <dbReference type="NCBI Taxonomy" id="3079858"/>
    <lineage>
        <taxon>Bacteria</taxon>
        <taxon>Pseudomonadati</taxon>
        <taxon>Bacteroidota</taxon>
        <taxon>Flavobacteriia</taxon>
        <taxon>Flavobacteriales</taxon>
        <taxon>Flavobacteriaceae</taxon>
        <taxon>Gilvirhabdus</taxon>
    </lineage>
</organism>
<dbReference type="Pfam" id="PF06037">
    <property type="entry name" value="DUF922"/>
    <property type="match status" value="1"/>
</dbReference>
<name>A0ABU3U547_9FLAO</name>
<sequence length="181" mass="21832">MLRIFLVMLFGLLIHGKNDSLLWNENYKLSWKDFKAHPRLEVDAVALTVSGISFSYSLSQNDNEDYRYQTFVEAHFYPEKSWYKAEVSNNHILKHEQLHFDLTELYARKLRKRIAETTFTKQIRSELNQLNDDINEELKITQDKYDFETNHSINIEVQKEWEDYITKELKKLRAFRLISYE</sequence>
<keyword evidence="2" id="KW-1185">Reference proteome</keyword>
<protein>
    <submittedName>
        <fullName evidence="1">DUF922 domain-containing protein</fullName>
    </submittedName>
</protein>
<dbReference type="RefSeq" id="WP_316661409.1">
    <property type="nucleotide sequence ID" value="NZ_JAWHTF010000002.1"/>
</dbReference>
<evidence type="ECO:0000313" key="1">
    <source>
        <dbReference type="EMBL" id="MDU8885528.1"/>
    </source>
</evidence>